<gene>
    <name evidence="1" type="ORF">JEQ47_07230</name>
</gene>
<dbReference type="EMBL" id="JAEKMH010000001">
    <property type="protein sequence ID" value="MBJ3784505.1"/>
    <property type="molecule type" value="Genomic_DNA"/>
</dbReference>
<accession>A0A934IYF0</accession>
<evidence type="ECO:0000313" key="2">
    <source>
        <dbReference type="Proteomes" id="UP000602124"/>
    </source>
</evidence>
<comment type="caution">
    <text evidence="1">The sequence shown here is derived from an EMBL/GenBank/DDBJ whole genome shotgun (WGS) entry which is preliminary data.</text>
</comment>
<reference evidence="1" key="1">
    <citation type="submission" date="2020-12" db="EMBL/GenBank/DDBJ databases">
        <title>Devosia sp. MSA67 isolated from Mo River.</title>
        <authorList>
            <person name="Ma F."/>
            <person name="Zi Z."/>
        </authorList>
    </citation>
    <scope>NUCLEOTIDE SEQUENCE</scope>
    <source>
        <strain evidence="1">MSA67</strain>
    </source>
</reference>
<sequence>MVPTHRFQNLHLGQPWPGTTPSLSELLSDNETFHGFAKSAEAAAMNHGLGTMIRAQTSRFNEYVAAEHKRDDLVAKLSNAMDQVRRQIDEIYNKPVSPDDVFFAVDTEDRVTMFAVPHGRRMGLYFETEAAMRAFRNRLDDTSLSPLPRYVMPEPVSDRIELEHGLPLIVADEIIWKMVTTRSPQLIDLWLNPPDIFASALKEPIDG</sequence>
<organism evidence="1 2">
    <name type="scientific">Devosia sediminis</name>
    <dbReference type="NCBI Taxonomy" id="2798801"/>
    <lineage>
        <taxon>Bacteria</taxon>
        <taxon>Pseudomonadati</taxon>
        <taxon>Pseudomonadota</taxon>
        <taxon>Alphaproteobacteria</taxon>
        <taxon>Hyphomicrobiales</taxon>
        <taxon>Devosiaceae</taxon>
        <taxon>Devosia</taxon>
    </lineage>
</organism>
<protein>
    <submittedName>
        <fullName evidence="1">Uncharacterized protein</fullName>
    </submittedName>
</protein>
<name>A0A934IYF0_9HYPH</name>
<dbReference type="AlphaFoldDB" id="A0A934IYF0"/>
<dbReference type="Proteomes" id="UP000602124">
    <property type="component" value="Unassembled WGS sequence"/>
</dbReference>
<evidence type="ECO:0000313" key="1">
    <source>
        <dbReference type="EMBL" id="MBJ3784505.1"/>
    </source>
</evidence>
<dbReference type="RefSeq" id="WP_198875660.1">
    <property type="nucleotide sequence ID" value="NZ_JAEKMH010000001.1"/>
</dbReference>
<keyword evidence="2" id="KW-1185">Reference proteome</keyword>
<proteinExistence type="predicted"/>